<evidence type="ECO:0000256" key="2">
    <source>
        <dbReference type="ARBA" id="ARBA00022898"/>
    </source>
</evidence>
<dbReference type="SUPFAM" id="SSF50621">
    <property type="entry name" value="Alanine racemase C-terminal domain-like"/>
    <property type="match status" value="1"/>
</dbReference>
<dbReference type="EMBL" id="LT629734">
    <property type="protein sequence ID" value="SDR96615.1"/>
    <property type="molecule type" value="Genomic_DNA"/>
</dbReference>
<evidence type="ECO:0000256" key="3">
    <source>
        <dbReference type="SAM" id="MobiDB-lite"/>
    </source>
</evidence>
<dbReference type="Gene3D" id="2.40.37.10">
    <property type="entry name" value="Lyase, Ornithine Decarboxylase, Chain A, domain 1"/>
    <property type="match status" value="1"/>
</dbReference>
<proteinExistence type="predicted"/>
<reference evidence="6" key="1">
    <citation type="submission" date="2016-10" db="EMBL/GenBank/DDBJ databases">
        <authorList>
            <person name="Varghese N."/>
            <person name="Submissions S."/>
        </authorList>
    </citation>
    <scope>NUCLEOTIDE SEQUENCE [LARGE SCALE GENOMIC DNA]</scope>
    <source>
        <strain evidence="6">DSM 22965</strain>
    </source>
</reference>
<evidence type="ECO:0000313" key="5">
    <source>
        <dbReference type="EMBL" id="SDR96615.1"/>
    </source>
</evidence>
<dbReference type="STRING" id="684552.SAMN04489719_1233"/>
<dbReference type="AlphaFoldDB" id="A0A1H1NCY3"/>
<evidence type="ECO:0000259" key="4">
    <source>
        <dbReference type="Pfam" id="PF02784"/>
    </source>
</evidence>
<gene>
    <name evidence="5" type="ORF">SAMN04489719_1233</name>
</gene>
<dbReference type="InterPro" id="IPR022644">
    <property type="entry name" value="De-COase2_N"/>
</dbReference>
<organism evidence="5 6">
    <name type="scientific">Agrococcus carbonis</name>
    <dbReference type="NCBI Taxonomy" id="684552"/>
    <lineage>
        <taxon>Bacteria</taxon>
        <taxon>Bacillati</taxon>
        <taxon>Actinomycetota</taxon>
        <taxon>Actinomycetes</taxon>
        <taxon>Micrococcales</taxon>
        <taxon>Microbacteriaceae</taxon>
        <taxon>Agrococcus</taxon>
    </lineage>
</organism>
<dbReference type="GO" id="GO:0008836">
    <property type="term" value="F:diaminopimelate decarboxylase activity"/>
    <property type="evidence" value="ECO:0007669"/>
    <property type="project" value="TreeGrafter"/>
</dbReference>
<comment type="cofactor">
    <cofactor evidence="1">
        <name>pyridoxal 5'-phosphate</name>
        <dbReference type="ChEBI" id="CHEBI:597326"/>
    </cofactor>
</comment>
<evidence type="ECO:0000256" key="1">
    <source>
        <dbReference type="ARBA" id="ARBA00001933"/>
    </source>
</evidence>
<keyword evidence="2" id="KW-0663">Pyridoxal phosphate</keyword>
<dbReference type="SUPFAM" id="SSF51419">
    <property type="entry name" value="PLP-binding barrel"/>
    <property type="match status" value="1"/>
</dbReference>
<evidence type="ECO:0000313" key="6">
    <source>
        <dbReference type="Proteomes" id="UP000199649"/>
    </source>
</evidence>
<accession>A0A1H1NCY3</accession>
<dbReference type="GO" id="GO:0009089">
    <property type="term" value="P:lysine biosynthetic process via diaminopimelate"/>
    <property type="evidence" value="ECO:0007669"/>
    <property type="project" value="TreeGrafter"/>
</dbReference>
<dbReference type="PANTHER" id="PTHR43727">
    <property type="entry name" value="DIAMINOPIMELATE DECARBOXYLASE"/>
    <property type="match status" value="1"/>
</dbReference>
<dbReference type="Pfam" id="PF02784">
    <property type="entry name" value="Orn_Arg_deC_N"/>
    <property type="match status" value="1"/>
</dbReference>
<sequence length="473" mass="51894">MSVQSSMPEGLMAIDGAARGPAAAPPEHPQTPAFVVDEPLLDALRSSFQHAMAAHWPSSILAYSFKTNALPWLLAYFRHRGAWAEVASDTEYELAVALDFPPDRIVFNGPAKRRDRLRSALIEGSIVNLDAKREVTWAAELARERPELDVRVGVRVNWDLASLVPGELISEDDVARFGFSLVNGEFDAAVAELREAGVRVAGLHMHNSTRSKSVEVYRAAARTAADVVSTRGLTPDWIDMGGGFFGGVDATPTFDDYFAVIREELERAVDPERTTLIVEPGGCLVAPPFEYHATVIDVKDVGQTRFVVIDGSRTDTDPLFRRTRPYELRVASASARVLPVQKVVGATLTELDRVTTLHDERELRVGDRLTFSKLGAYTLPLRGLFIDYLPNVYVRDADGALTQVRRKWGAQEFLQANLWSDGDGSLRGPAQDPTSASPERPADASAMLAPPTPVRKPRRRTRAGRDTRGADVA</sequence>
<feature type="compositionally biased region" description="Basic and acidic residues" evidence="3">
    <location>
        <begin position="463"/>
        <end position="473"/>
    </location>
</feature>
<keyword evidence="6" id="KW-1185">Reference proteome</keyword>
<dbReference type="PANTHER" id="PTHR43727:SF3">
    <property type="entry name" value="GROUP IV DECARBOXYLASE"/>
    <property type="match status" value="1"/>
</dbReference>
<protein>
    <submittedName>
        <fullName evidence="5">Diaminopimelate decarboxylase</fullName>
    </submittedName>
</protein>
<dbReference type="Gene3D" id="3.20.20.10">
    <property type="entry name" value="Alanine racemase"/>
    <property type="match status" value="1"/>
</dbReference>
<dbReference type="InterPro" id="IPR009006">
    <property type="entry name" value="Ala_racemase/Decarboxylase_C"/>
</dbReference>
<dbReference type="Proteomes" id="UP000199649">
    <property type="component" value="Chromosome I"/>
</dbReference>
<feature type="domain" description="Orn/DAP/Arg decarboxylase 2 N-terminal" evidence="4">
    <location>
        <begin position="50"/>
        <end position="286"/>
    </location>
</feature>
<name>A0A1H1NCY3_9MICO</name>
<dbReference type="RefSeq" id="WP_231945607.1">
    <property type="nucleotide sequence ID" value="NZ_LT629734.1"/>
</dbReference>
<feature type="region of interest" description="Disordered" evidence="3">
    <location>
        <begin position="420"/>
        <end position="473"/>
    </location>
</feature>
<dbReference type="InterPro" id="IPR029066">
    <property type="entry name" value="PLP-binding_barrel"/>
</dbReference>